<comment type="caution">
    <text evidence="1">The sequence shown here is derived from an EMBL/GenBank/DDBJ whole genome shotgun (WGS) entry which is preliminary data.</text>
</comment>
<proteinExistence type="predicted"/>
<dbReference type="EMBL" id="JAWDIE010000002">
    <property type="protein sequence ID" value="MEJ7137090.1"/>
    <property type="molecule type" value="Genomic_DNA"/>
</dbReference>
<sequence>MTFPPLTTLAVARRVPLRPAHVLGGRGADPAPVRWWVGVDGGGSGTRVRVHRSDAPGVSGEGQAGPSALGQGVDQAWRHIRDAAQQAFAQIGLELDDSVWAASALAAGLSGANVPGQAEQWLAARPPLALTVLDSDAVTAVLGALGGRPGGVVAVGTGSVGVALDAQGRQHHSGGWGWRVGDEGSGAWLGMRAIQHTHQASDGRATAGALAEAVWAVTGRSVAEQLAWDARAGQTAYASLAPAVFDTAAQDPAAARLIARAADHIRHLALALDATQSCDLVLTGSVGQRLRPELERQGPDLAARFVPRLGDGCAGALILLESALAPDGGAAAY</sequence>
<reference evidence="1" key="1">
    <citation type="submission" date="2023-10" db="EMBL/GenBank/DDBJ databases">
        <title>Amphibacter perezi, gen. nov., sp. nov. a novel taxa of the family Comamonadaceae, class Betaproteobacteria isolated from the skin microbiota of Pelophylax perezi from different populations.</title>
        <authorList>
            <person name="Costa S."/>
            <person name="Proenca D.N."/>
            <person name="Lopes I."/>
            <person name="Morais P.V."/>
        </authorList>
    </citation>
    <scope>NUCLEOTIDE SEQUENCE</scope>
    <source>
        <strain evidence="1">SL12-8</strain>
    </source>
</reference>
<evidence type="ECO:0000313" key="2">
    <source>
        <dbReference type="Proteomes" id="UP001364695"/>
    </source>
</evidence>
<accession>A0ACC6NYU2</accession>
<protein>
    <submittedName>
        <fullName evidence="1">BadF/BadG/BcrA/BcrD ATPase family protein</fullName>
    </submittedName>
</protein>
<organism evidence="1 2">
    <name type="scientific">Amphibiibacter pelophylacis</name>
    <dbReference type="NCBI Taxonomy" id="1799477"/>
    <lineage>
        <taxon>Bacteria</taxon>
        <taxon>Pseudomonadati</taxon>
        <taxon>Pseudomonadota</taxon>
        <taxon>Betaproteobacteria</taxon>
        <taxon>Burkholderiales</taxon>
        <taxon>Sphaerotilaceae</taxon>
        <taxon>Amphibiibacter</taxon>
    </lineage>
</organism>
<keyword evidence="2" id="KW-1185">Reference proteome</keyword>
<dbReference type="Proteomes" id="UP001364695">
    <property type="component" value="Unassembled WGS sequence"/>
</dbReference>
<gene>
    <name evidence="1" type="ORF">RV045_01425</name>
</gene>
<evidence type="ECO:0000313" key="1">
    <source>
        <dbReference type="EMBL" id="MEJ7137090.1"/>
    </source>
</evidence>
<name>A0ACC6NYU2_9BURK</name>